<evidence type="ECO:0000313" key="4">
    <source>
        <dbReference type="Proteomes" id="UP000028780"/>
    </source>
</evidence>
<evidence type="ECO:0000313" key="2">
    <source>
        <dbReference type="EMBL" id="AIJ32871.1"/>
    </source>
</evidence>
<proteinExistence type="predicted"/>
<organism evidence="2 4">
    <name type="scientific">Corynebacterium imitans</name>
    <dbReference type="NCBI Taxonomy" id="156978"/>
    <lineage>
        <taxon>Bacteria</taxon>
        <taxon>Bacillati</taxon>
        <taxon>Actinomycetota</taxon>
        <taxon>Actinomycetes</taxon>
        <taxon>Mycobacteriales</taxon>
        <taxon>Corynebacteriaceae</taxon>
        <taxon>Corynebacterium</taxon>
    </lineage>
</organism>
<gene>
    <name evidence="2" type="ORF">CIMIT_02175</name>
    <name evidence="3" type="ORF">SAMEA4535761_00501</name>
</gene>
<dbReference type="RefSeq" id="WP_038588520.1">
    <property type="nucleotide sequence ID" value="NZ_CP009211.1"/>
</dbReference>
<accession>A0A076NKW4</accession>
<evidence type="ECO:0000256" key="1">
    <source>
        <dbReference type="SAM" id="Phobius"/>
    </source>
</evidence>
<keyword evidence="1" id="KW-0472">Membrane</keyword>
<keyword evidence="1" id="KW-0812">Transmembrane</keyword>
<dbReference type="OrthoDB" id="4425801at2"/>
<dbReference type="EMBL" id="LT906467">
    <property type="protein sequence ID" value="SNV59203.1"/>
    <property type="molecule type" value="Genomic_DNA"/>
</dbReference>
<dbReference type="STRING" id="156978.CIMIT_02175"/>
<dbReference type="Proteomes" id="UP000215374">
    <property type="component" value="Chromosome 1"/>
</dbReference>
<sequence length="168" mass="18367">MLKLSNTNRGWVALACALWVVLLVAMIFIPLSNKNAQAANITPTNSLTRSVAQLNPQGDALAAQMIDASRVYDAEKYVGFTTLCPAEPDELRDSKLEAFHATADELELDENTGYMVLLPADENAKADFDKVDLRNVDICQQPAMAAYPLQSPLIVAKQNGQWVMGLTQ</sequence>
<evidence type="ECO:0000313" key="5">
    <source>
        <dbReference type="Proteomes" id="UP000215374"/>
    </source>
</evidence>
<reference evidence="3 5" key="2">
    <citation type="submission" date="2017-06" db="EMBL/GenBank/DDBJ databases">
        <authorList>
            <consortium name="Pathogen Informatics"/>
        </authorList>
    </citation>
    <scope>NUCLEOTIDE SEQUENCE [LARGE SCALE GENOMIC DNA]</scope>
    <source>
        <strain evidence="3 5">NCTC13015</strain>
    </source>
</reference>
<dbReference type="KEGG" id="cii:CIMIT_02175"/>
<protein>
    <submittedName>
        <fullName evidence="3">Putative secreted protein</fullName>
    </submittedName>
</protein>
<keyword evidence="1" id="KW-1133">Transmembrane helix</keyword>
<dbReference type="HOGENOM" id="CLU_1583733_0_0_11"/>
<dbReference type="eggNOG" id="ENOG5032I5Y">
    <property type="taxonomic scope" value="Bacteria"/>
</dbReference>
<dbReference type="AlphaFoldDB" id="A0A076NKW4"/>
<name>A0A076NKW4_9CORY</name>
<reference evidence="2 4" key="1">
    <citation type="submission" date="2014-08" db="EMBL/GenBank/DDBJ databases">
        <title>Complete genome sequence of Corynebacterium imitans DSM 44264, isolated from a five-month-old boy with suspected pharyngeal diphtheria.</title>
        <authorList>
            <person name="Mollmann S."/>
            <person name="Albersmeier A."/>
            <person name="Ruckert C."/>
            <person name="Tauch A."/>
        </authorList>
    </citation>
    <scope>NUCLEOTIDE SEQUENCE [LARGE SCALE GENOMIC DNA]</scope>
    <source>
        <strain evidence="2 4">DSM 44264</strain>
    </source>
</reference>
<evidence type="ECO:0000313" key="3">
    <source>
        <dbReference type="EMBL" id="SNV59203.1"/>
    </source>
</evidence>
<feature type="transmembrane region" description="Helical" evidence="1">
    <location>
        <begin position="12"/>
        <end position="31"/>
    </location>
</feature>
<dbReference type="Proteomes" id="UP000028780">
    <property type="component" value="Chromosome"/>
</dbReference>
<keyword evidence="4" id="KW-1185">Reference proteome</keyword>
<dbReference type="EMBL" id="CP009211">
    <property type="protein sequence ID" value="AIJ32871.1"/>
    <property type="molecule type" value="Genomic_DNA"/>
</dbReference>